<dbReference type="CDD" id="cd01399">
    <property type="entry name" value="GlcN6P_deaminase"/>
    <property type="match status" value="1"/>
</dbReference>
<evidence type="ECO:0000256" key="1">
    <source>
        <dbReference type="ARBA" id="ARBA00023277"/>
    </source>
</evidence>
<dbReference type="InterPro" id="IPR037171">
    <property type="entry name" value="NagB/RpiA_transferase-like"/>
</dbReference>
<dbReference type="EMBL" id="QRDZ01000011">
    <property type="protein sequence ID" value="RED76709.1"/>
    <property type="molecule type" value="Genomic_DNA"/>
</dbReference>
<dbReference type="GO" id="GO:0006043">
    <property type="term" value="P:glucosamine catabolic process"/>
    <property type="evidence" value="ECO:0007669"/>
    <property type="project" value="TreeGrafter"/>
</dbReference>
<evidence type="ECO:0000259" key="2">
    <source>
        <dbReference type="Pfam" id="PF01182"/>
    </source>
</evidence>
<dbReference type="GO" id="GO:0042802">
    <property type="term" value="F:identical protein binding"/>
    <property type="evidence" value="ECO:0007669"/>
    <property type="project" value="TreeGrafter"/>
</dbReference>
<gene>
    <name evidence="3" type="ORF">DFP98_11193</name>
</gene>
<dbReference type="RefSeq" id="WP_116061507.1">
    <property type="nucleotide sequence ID" value="NZ_QRDZ01000011.1"/>
</dbReference>
<name>A0A3D9JSG9_9BACL</name>
<keyword evidence="4" id="KW-1185">Reference proteome</keyword>
<dbReference type="GO" id="GO:0005975">
    <property type="term" value="P:carbohydrate metabolic process"/>
    <property type="evidence" value="ECO:0007669"/>
    <property type="project" value="InterPro"/>
</dbReference>
<dbReference type="InterPro" id="IPR006148">
    <property type="entry name" value="Glc/Gal-6P_isomerase"/>
</dbReference>
<dbReference type="GO" id="GO:0004342">
    <property type="term" value="F:glucosamine-6-phosphate deaminase activity"/>
    <property type="evidence" value="ECO:0007669"/>
    <property type="project" value="InterPro"/>
</dbReference>
<dbReference type="PANTHER" id="PTHR11280:SF6">
    <property type="entry name" value="GLUCOSAMINE-6-PHOSPHATE ISOMERASE NAGB"/>
    <property type="match status" value="1"/>
</dbReference>
<feature type="domain" description="Glucosamine/galactosamine-6-phosphate isomerase" evidence="2">
    <location>
        <begin position="10"/>
        <end position="225"/>
    </location>
</feature>
<dbReference type="Proteomes" id="UP000256977">
    <property type="component" value="Unassembled WGS sequence"/>
</dbReference>
<reference evidence="3 4" key="1">
    <citation type="submission" date="2018-07" db="EMBL/GenBank/DDBJ databases">
        <title>Genomic Encyclopedia of Type Strains, Phase III (KMG-III): the genomes of soil and plant-associated and newly described type strains.</title>
        <authorList>
            <person name="Whitman W."/>
        </authorList>
    </citation>
    <scope>NUCLEOTIDE SEQUENCE [LARGE SCALE GENOMIC DNA]</scope>
    <source>
        <strain evidence="3 4">CECT 7287</strain>
    </source>
</reference>
<dbReference type="GO" id="GO:0005737">
    <property type="term" value="C:cytoplasm"/>
    <property type="evidence" value="ECO:0007669"/>
    <property type="project" value="TreeGrafter"/>
</dbReference>
<dbReference type="AlphaFoldDB" id="A0A3D9JSG9"/>
<proteinExistence type="predicted"/>
<dbReference type="PANTHER" id="PTHR11280">
    <property type="entry name" value="GLUCOSAMINE-6-PHOSPHATE ISOMERASE"/>
    <property type="match status" value="1"/>
</dbReference>
<dbReference type="OrthoDB" id="9791139at2"/>
<dbReference type="InterPro" id="IPR004547">
    <property type="entry name" value="Glucosamine6P_isomerase"/>
</dbReference>
<protein>
    <submittedName>
        <fullName evidence="3">Glucosamine-6-phosphate deaminase</fullName>
    </submittedName>
</protein>
<dbReference type="Pfam" id="PF01182">
    <property type="entry name" value="Glucosamine_iso"/>
    <property type="match status" value="1"/>
</dbReference>
<sequence>MKINILESADQSGLEAARESAKLINEAISVNGTARIVLSTGASQFEFLQHFVKMDIAWDKVEMFHLDEYVGLPEAHPASFRKYLKERFLQHVDVRKYWLVDGEGNLNEVLDRLNEEIGKAPIDVALIGIGENAHIAFNDPPADFDDDRPFKIVDLSDTCKMQQVGEGWFATLEDVPKQAISMSVQQILKSRNVISVVPRQAKARAIMDTLKNGIDVNIPATIMKSHANWSLYLDKQSSSLVYEWC</sequence>
<dbReference type="Gene3D" id="3.40.50.1360">
    <property type="match status" value="1"/>
</dbReference>
<comment type="caution">
    <text evidence="3">The sequence shown here is derived from an EMBL/GenBank/DDBJ whole genome shotgun (WGS) entry which is preliminary data.</text>
</comment>
<evidence type="ECO:0000313" key="4">
    <source>
        <dbReference type="Proteomes" id="UP000256977"/>
    </source>
</evidence>
<dbReference type="SUPFAM" id="SSF100950">
    <property type="entry name" value="NagB/RpiA/CoA transferase-like"/>
    <property type="match status" value="1"/>
</dbReference>
<organism evidence="3 4">
    <name type="scientific">Cohnella phaseoli</name>
    <dbReference type="NCBI Taxonomy" id="456490"/>
    <lineage>
        <taxon>Bacteria</taxon>
        <taxon>Bacillati</taxon>
        <taxon>Bacillota</taxon>
        <taxon>Bacilli</taxon>
        <taxon>Bacillales</taxon>
        <taxon>Paenibacillaceae</taxon>
        <taxon>Cohnella</taxon>
    </lineage>
</organism>
<dbReference type="GO" id="GO:0006046">
    <property type="term" value="P:N-acetylglucosamine catabolic process"/>
    <property type="evidence" value="ECO:0007669"/>
    <property type="project" value="TreeGrafter"/>
</dbReference>
<accession>A0A3D9JSG9</accession>
<keyword evidence="1" id="KW-0119">Carbohydrate metabolism</keyword>
<dbReference type="GO" id="GO:0019262">
    <property type="term" value="P:N-acetylneuraminate catabolic process"/>
    <property type="evidence" value="ECO:0007669"/>
    <property type="project" value="TreeGrafter"/>
</dbReference>
<evidence type="ECO:0000313" key="3">
    <source>
        <dbReference type="EMBL" id="RED76709.1"/>
    </source>
</evidence>